<accession>A0A9D1S2N5</accession>
<dbReference type="InterPro" id="IPR036188">
    <property type="entry name" value="FAD/NAD-bd_sf"/>
</dbReference>
<dbReference type="Pfam" id="PF07992">
    <property type="entry name" value="Pyr_redox_2"/>
    <property type="match status" value="1"/>
</dbReference>
<dbReference type="PANTHER" id="PTHR42783:SF3">
    <property type="entry name" value="GLUTAMATE SYNTHASE [NADPH] SMALL CHAIN-RELATED"/>
    <property type="match status" value="1"/>
</dbReference>
<dbReference type="PRINTS" id="PR00419">
    <property type="entry name" value="ADXRDTASE"/>
</dbReference>
<reference evidence="3" key="2">
    <citation type="journal article" date="2021" name="PeerJ">
        <title>Extensive microbial diversity within the chicken gut microbiome revealed by metagenomics and culture.</title>
        <authorList>
            <person name="Gilroy R."/>
            <person name="Ravi A."/>
            <person name="Getino M."/>
            <person name="Pursley I."/>
            <person name="Horton D.L."/>
            <person name="Alikhan N.F."/>
            <person name="Baker D."/>
            <person name="Gharbi K."/>
            <person name="Hall N."/>
            <person name="Watson M."/>
            <person name="Adriaenssens E.M."/>
            <person name="Foster-Nyarko E."/>
            <person name="Jarju S."/>
            <person name="Secka A."/>
            <person name="Antonio M."/>
            <person name="Oren A."/>
            <person name="Chaudhuri R.R."/>
            <person name="La Ragione R."/>
            <person name="Hildebrand F."/>
            <person name="Pallen M.J."/>
        </authorList>
    </citation>
    <scope>NUCLEOTIDE SEQUENCE</scope>
    <source>
        <strain evidence="3">ChiGjej1B1-22543</strain>
    </source>
</reference>
<dbReference type="GO" id="GO:0016491">
    <property type="term" value="F:oxidoreductase activity"/>
    <property type="evidence" value="ECO:0007669"/>
    <property type="project" value="InterPro"/>
</dbReference>
<evidence type="ECO:0000313" key="4">
    <source>
        <dbReference type="Proteomes" id="UP000824070"/>
    </source>
</evidence>
<reference evidence="3" key="1">
    <citation type="submission" date="2020-10" db="EMBL/GenBank/DDBJ databases">
        <authorList>
            <person name="Gilroy R."/>
        </authorList>
    </citation>
    <scope>NUCLEOTIDE SEQUENCE</scope>
    <source>
        <strain evidence="3">ChiGjej1B1-22543</strain>
    </source>
</reference>
<feature type="domain" description="FAD/NAD(P)-binding" evidence="1">
    <location>
        <begin position="235"/>
        <end position="339"/>
    </location>
</feature>
<dbReference type="InterPro" id="IPR023753">
    <property type="entry name" value="FAD/NAD-binding_dom"/>
</dbReference>
<evidence type="ECO:0000313" key="3">
    <source>
        <dbReference type="EMBL" id="HIU45110.1"/>
    </source>
</evidence>
<dbReference type="Gene3D" id="3.50.50.60">
    <property type="entry name" value="FAD/NAD(P)-binding domain"/>
    <property type="match status" value="2"/>
</dbReference>
<dbReference type="GO" id="GO:0051536">
    <property type="term" value="F:iron-sulfur cluster binding"/>
    <property type="evidence" value="ECO:0007669"/>
    <property type="project" value="InterPro"/>
</dbReference>
<dbReference type="InterPro" id="IPR009051">
    <property type="entry name" value="Helical_ferredxn"/>
</dbReference>
<evidence type="ECO:0000259" key="1">
    <source>
        <dbReference type="Pfam" id="PF07992"/>
    </source>
</evidence>
<comment type="caution">
    <text evidence="3">The sequence shown here is derived from an EMBL/GenBank/DDBJ whole genome shotgun (WGS) entry which is preliminary data.</text>
</comment>
<name>A0A9D1S2N5_9FIRM</name>
<dbReference type="Pfam" id="PF14691">
    <property type="entry name" value="Fer4_20"/>
    <property type="match status" value="1"/>
</dbReference>
<organism evidence="3 4">
    <name type="scientific">Candidatus Alloenteromonas pullicola</name>
    <dbReference type="NCBI Taxonomy" id="2840784"/>
    <lineage>
        <taxon>Bacteria</taxon>
        <taxon>Bacillati</taxon>
        <taxon>Bacillota</taxon>
        <taxon>Bacillota incertae sedis</taxon>
        <taxon>Candidatus Alloenteromonas</taxon>
    </lineage>
</organism>
<gene>
    <name evidence="3" type="ORF">IAC52_02305</name>
</gene>
<dbReference type="EMBL" id="DVMV01000015">
    <property type="protein sequence ID" value="HIU45110.1"/>
    <property type="molecule type" value="Genomic_DNA"/>
</dbReference>
<dbReference type="Proteomes" id="UP000824070">
    <property type="component" value="Unassembled WGS sequence"/>
</dbReference>
<proteinExistence type="predicted"/>
<dbReference type="Gene3D" id="1.10.1060.10">
    <property type="entry name" value="Alpha-helical ferredoxin"/>
    <property type="match status" value="1"/>
</dbReference>
<evidence type="ECO:0000259" key="2">
    <source>
        <dbReference type="Pfam" id="PF14691"/>
    </source>
</evidence>
<dbReference type="PANTHER" id="PTHR42783">
    <property type="entry name" value="GLUTAMATE SYNTHASE [NADPH] SMALL CHAIN"/>
    <property type="match status" value="1"/>
</dbReference>
<dbReference type="SUPFAM" id="SSF46548">
    <property type="entry name" value="alpha-helical ferredoxin"/>
    <property type="match status" value="1"/>
</dbReference>
<sequence>MEKLSGPAAKQISSSCLGCASPRCEDACPLRNPIRECLSLVRSGEPGRAAELLYSSNPFPELTSALCGHFCQQRCIKGFAGSPIDFGLVEGYLSSFVDAAEKRPSNGRKVAIIGAGPAGLSCAYGLLLRGFSVEVFDSQDGIGGAIREFIPRFRFDDGALKRIYGRLTGLGCRFHLGSPIDLSKPLEGFEATFAAVGANEPNLADFVLSDKVVDGLSFLKAAKWGNPRYPDDLPAYVYGGGNVAFDAARTLARLGVKAKVIYRRGEAQMPGDAKEYRRCLEDGVEFMFQRSIVSAGGNLRICHTALGEKGKDGRASFLVIPGSEEDIPYGLLVLCIGQRRPICGDGLICIGDAKGGASDIPHAIASGLNAGNGYI</sequence>
<protein>
    <submittedName>
        <fullName evidence="3">FAD-dependent oxidoreductase</fullName>
    </submittedName>
</protein>
<dbReference type="SUPFAM" id="SSF51971">
    <property type="entry name" value="Nucleotide-binding domain"/>
    <property type="match status" value="1"/>
</dbReference>
<dbReference type="AlphaFoldDB" id="A0A9D1S2N5"/>
<feature type="domain" description="Dihydroprymidine dehydrogenase" evidence="2">
    <location>
        <begin position="8"/>
        <end position="96"/>
    </location>
</feature>
<dbReference type="Pfam" id="PF13450">
    <property type="entry name" value="NAD_binding_8"/>
    <property type="match status" value="1"/>
</dbReference>
<dbReference type="InterPro" id="IPR028261">
    <property type="entry name" value="DPD_II"/>
</dbReference>